<dbReference type="PANTHER" id="PTHR24083">
    <property type="entry name" value="NUCLEAR HORMONE RECEPTOR"/>
    <property type="match status" value="1"/>
</dbReference>
<evidence type="ECO:0000259" key="12">
    <source>
        <dbReference type="PROSITE" id="PS51843"/>
    </source>
</evidence>
<keyword evidence="7" id="KW-0804">Transcription</keyword>
<evidence type="ECO:0000313" key="14">
    <source>
        <dbReference type="Proteomes" id="UP001152759"/>
    </source>
</evidence>
<feature type="domain" description="NR LBD" evidence="12">
    <location>
        <begin position="87"/>
        <end position="298"/>
    </location>
</feature>
<dbReference type="AlphaFoldDB" id="A0A9P0AKD1"/>
<dbReference type="PROSITE" id="PS51843">
    <property type="entry name" value="NR_LBD"/>
    <property type="match status" value="1"/>
</dbReference>
<dbReference type="GO" id="GO:0008270">
    <property type="term" value="F:zinc ion binding"/>
    <property type="evidence" value="ECO:0007669"/>
    <property type="project" value="UniProtKB-KW"/>
</dbReference>
<evidence type="ECO:0000259" key="11">
    <source>
        <dbReference type="PROSITE" id="PS51030"/>
    </source>
</evidence>
<evidence type="ECO:0000256" key="3">
    <source>
        <dbReference type="ARBA" id="ARBA00022771"/>
    </source>
</evidence>
<evidence type="ECO:0000256" key="4">
    <source>
        <dbReference type="ARBA" id="ARBA00022833"/>
    </source>
</evidence>
<dbReference type="Gene3D" id="3.30.50.10">
    <property type="entry name" value="Erythroid Transcription Factor GATA-1, subunit A"/>
    <property type="match status" value="1"/>
</dbReference>
<feature type="region of interest" description="Disordered" evidence="10">
    <location>
        <begin position="42"/>
        <end position="66"/>
    </location>
</feature>
<dbReference type="EMBL" id="OU963868">
    <property type="protein sequence ID" value="CAH0393668.1"/>
    <property type="molecule type" value="Genomic_DNA"/>
</dbReference>
<keyword evidence="2" id="KW-0479">Metal-binding</keyword>
<feature type="domain" description="Nuclear receptor" evidence="11">
    <location>
        <begin position="1"/>
        <end position="42"/>
    </location>
</feature>
<dbReference type="InterPro" id="IPR035500">
    <property type="entry name" value="NHR-like_dom_sf"/>
</dbReference>
<gene>
    <name evidence="13" type="ORF">BEMITA_LOCUS12041</name>
</gene>
<keyword evidence="4" id="KW-0862">Zinc</keyword>
<dbReference type="InterPro" id="IPR050274">
    <property type="entry name" value="Nuclear_hormone_rcpt_NR2"/>
</dbReference>
<dbReference type="SUPFAM" id="SSF57716">
    <property type="entry name" value="Glucocorticoid receptor-like (DNA-binding domain)"/>
    <property type="match status" value="1"/>
</dbReference>
<dbReference type="Proteomes" id="UP001152759">
    <property type="component" value="Chromosome 7"/>
</dbReference>
<accession>A0A9P0AKD1</accession>
<evidence type="ECO:0000256" key="6">
    <source>
        <dbReference type="ARBA" id="ARBA00023125"/>
    </source>
</evidence>
<protein>
    <submittedName>
        <fullName evidence="13">Uncharacterized protein</fullName>
    </submittedName>
</protein>
<keyword evidence="6" id="KW-0238">DNA-binding</keyword>
<dbReference type="InterPro" id="IPR001628">
    <property type="entry name" value="Znf_hrmn_rcpt"/>
</dbReference>
<dbReference type="Pfam" id="PF00104">
    <property type="entry name" value="Hormone_recep"/>
    <property type="match status" value="1"/>
</dbReference>
<keyword evidence="5" id="KW-0805">Transcription regulation</keyword>
<dbReference type="Gene3D" id="1.10.565.10">
    <property type="entry name" value="Retinoid X Receptor"/>
    <property type="match status" value="1"/>
</dbReference>
<keyword evidence="3" id="KW-0863">Zinc-finger</keyword>
<keyword evidence="14" id="KW-1185">Reference proteome</keyword>
<dbReference type="Pfam" id="PF00105">
    <property type="entry name" value="zf-C4"/>
    <property type="match status" value="1"/>
</dbReference>
<proteinExistence type="predicted"/>
<dbReference type="InterPro" id="IPR000536">
    <property type="entry name" value="Nucl_hrmn_rcpt_lig-bd"/>
</dbReference>
<evidence type="ECO:0000256" key="9">
    <source>
        <dbReference type="ARBA" id="ARBA00023242"/>
    </source>
</evidence>
<evidence type="ECO:0000256" key="5">
    <source>
        <dbReference type="ARBA" id="ARBA00023015"/>
    </source>
</evidence>
<evidence type="ECO:0000256" key="8">
    <source>
        <dbReference type="ARBA" id="ARBA00023170"/>
    </source>
</evidence>
<evidence type="ECO:0000256" key="2">
    <source>
        <dbReference type="ARBA" id="ARBA00022723"/>
    </source>
</evidence>
<comment type="subcellular location">
    <subcellularLocation>
        <location evidence="1">Nucleus</location>
    </subcellularLocation>
</comment>
<name>A0A9P0AKD1_BEMTA</name>
<keyword evidence="9" id="KW-0539">Nucleus</keyword>
<evidence type="ECO:0000256" key="10">
    <source>
        <dbReference type="SAM" id="MobiDB-lite"/>
    </source>
</evidence>
<dbReference type="GO" id="GO:0043565">
    <property type="term" value="F:sequence-specific DNA binding"/>
    <property type="evidence" value="ECO:0007669"/>
    <property type="project" value="InterPro"/>
</dbReference>
<keyword evidence="8" id="KW-0675">Receptor</keyword>
<evidence type="ECO:0000256" key="7">
    <source>
        <dbReference type="ARBA" id="ARBA00023163"/>
    </source>
</evidence>
<dbReference type="GO" id="GO:0003700">
    <property type="term" value="F:DNA-binding transcription factor activity"/>
    <property type="evidence" value="ECO:0007669"/>
    <property type="project" value="InterPro"/>
</dbReference>
<dbReference type="SUPFAM" id="SSF48508">
    <property type="entry name" value="Nuclear receptor ligand-binding domain"/>
    <property type="match status" value="1"/>
</dbReference>
<organism evidence="13 14">
    <name type="scientific">Bemisia tabaci</name>
    <name type="common">Sweetpotato whitefly</name>
    <name type="synonym">Aleurodes tabaci</name>
    <dbReference type="NCBI Taxonomy" id="7038"/>
    <lineage>
        <taxon>Eukaryota</taxon>
        <taxon>Metazoa</taxon>
        <taxon>Ecdysozoa</taxon>
        <taxon>Arthropoda</taxon>
        <taxon>Hexapoda</taxon>
        <taxon>Insecta</taxon>
        <taxon>Pterygota</taxon>
        <taxon>Neoptera</taxon>
        <taxon>Paraneoptera</taxon>
        <taxon>Hemiptera</taxon>
        <taxon>Sternorrhyncha</taxon>
        <taxon>Aleyrodoidea</taxon>
        <taxon>Aleyrodidae</taxon>
        <taxon>Aleyrodinae</taxon>
        <taxon>Bemisia</taxon>
    </lineage>
</organism>
<dbReference type="GO" id="GO:0005634">
    <property type="term" value="C:nucleus"/>
    <property type="evidence" value="ECO:0007669"/>
    <property type="project" value="UniProtKB-SubCell"/>
</dbReference>
<evidence type="ECO:0000313" key="13">
    <source>
        <dbReference type="EMBL" id="CAH0393668.1"/>
    </source>
</evidence>
<dbReference type="PROSITE" id="PS51030">
    <property type="entry name" value="NUCLEAR_REC_DBD_2"/>
    <property type="match status" value="1"/>
</dbReference>
<dbReference type="InterPro" id="IPR013088">
    <property type="entry name" value="Znf_NHR/GATA"/>
</dbReference>
<reference evidence="13" key="1">
    <citation type="submission" date="2021-12" db="EMBL/GenBank/DDBJ databases">
        <authorList>
            <person name="King R."/>
        </authorList>
    </citation>
    <scope>NUCLEOTIDE SEQUENCE</scope>
</reference>
<evidence type="ECO:0000256" key="1">
    <source>
        <dbReference type="ARBA" id="ARBA00004123"/>
    </source>
</evidence>
<sequence>MSYSCIAGNGECIIDKTKRNWCPYCRLKKCLEVNMITTAVQVERGPRKRSKRSSMETTRSSRGLSKASFCGNGKSLHAYDNGHAAIRSDCQVPGSCVSFPLVSTPVPVNYCLTDGYEQEIAAQILLSFIKQTRKTEPFDCLSKDDQNTILSSVWPLQFLLRVAYWPINIIPDLKNSERSRLPGCTLTCPILLRRSVRTLQNLRLDAMEISLIESLILTRPDLLYDTQTIGYERVCEFQERTLVALQHYTLMNSSKRFGQIMTALLTLNSQQISSAINRVFFSPIVGQVPVEQLITSIL</sequence>